<comment type="caution">
    <text evidence="1">The sequence shown here is derived from an EMBL/GenBank/DDBJ whole genome shotgun (WGS) entry which is preliminary data.</text>
</comment>
<reference evidence="2" key="1">
    <citation type="submission" date="2017-02" db="EMBL/GenBank/DDBJ databases">
        <authorList>
            <person name="Tafer H."/>
            <person name="Lopandic K."/>
        </authorList>
    </citation>
    <scope>NUCLEOTIDE SEQUENCE [LARGE SCALE GENOMIC DNA]</scope>
    <source>
        <strain evidence="2">CBS 366.77</strain>
    </source>
</reference>
<evidence type="ECO:0000313" key="2">
    <source>
        <dbReference type="Proteomes" id="UP000266188"/>
    </source>
</evidence>
<evidence type="ECO:0000313" key="1">
    <source>
        <dbReference type="EMBL" id="RJE23774.1"/>
    </source>
</evidence>
<keyword evidence="2" id="KW-1185">Reference proteome</keyword>
<organism evidence="1 2">
    <name type="scientific">Aspergillus sclerotialis</name>
    <dbReference type="NCBI Taxonomy" id="2070753"/>
    <lineage>
        <taxon>Eukaryota</taxon>
        <taxon>Fungi</taxon>
        <taxon>Dikarya</taxon>
        <taxon>Ascomycota</taxon>
        <taxon>Pezizomycotina</taxon>
        <taxon>Eurotiomycetes</taxon>
        <taxon>Eurotiomycetidae</taxon>
        <taxon>Eurotiales</taxon>
        <taxon>Aspergillaceae</taxon>
        <taxon>Aspergillus</taxon>
        <taxon>Aspergillus subgen. Polypaecilum</taxon>
    </lineage>
</organism>
<dbReference type="Proteomes" id="UP000266188">
    <property type="component" value="Unassembled WGS sequence"/>
</dbReference>
<dbReference type="EMBL" id="MVGC01000106">
    <property type="protein sequence ID" value="RJE23774.1"/>
    <property type="molecule type" value="Genomic_DNA"/>
</dbReference>
<proteinExistence type="predicted"/>
<gene>
    <name evidence="1" type="ORF">PHISCL_03914</name>
</gene>
<sequence>MKISLCQARLSILGPPRTILKDQRGYLLNVSGNFERITSQALGGVYVDTFFTGGTFPESNLRRLRTAIRVLGDCFADAMDWKGHRQITKSRTPASAKTLKVLSLFQEIPNSMVVSYADLKAKVDKSLGHYERLPGGTALALIGELFRNQSSPWENIAKRYLLIAWRWVRVFVQGLLTYLTDKRTCQMLMETVLDPALAKMKDASMSKIQELNLYRQRYPAA</sequence>
<accession>A0A3A2ZWU7</accession>
<protein>
    <submittedName>
        <fullName evidence="1">Dynamin GTPase</fullName>
    </submittedName>
</protein>
<name>A0A3A2ZWU7_9EURO</name>
<dbReference type="STRING" id="2070753.A0A3A2ZWU7"/>
<dbReference type="AlphaFoldDB" id="A0A3A2ZWU7"/>